<dbReference type="KEGG" id="aia:AWH56_013915"/>
<reference evidence="1 3" key="1">
    <citation type="submission" date="2016-10" db="EMBL/GenBank/DDBJ databases">
        <title>Draft genome sequences of four alkaliphilic bacteria belonging to the Anaerobacillus genus.</title>
        <authorList>
            <person name="Bassil N.M."/>
            <person name="Lloyd J.R."/>
        </authorList>
    </citation>
    <scope>NUCLEOTIDE SEQUENCE [LARGE SCALE GENOMIC DNA]</scope>
    <source>
        <strain evidence="1 3">NB2006</strain>
    </source>
</reference>
<accession>A0A1S2KTU3</accession>
<reference evidence="2" key="4">
    <citation type="submission" date="2020-10" db="EMBL/GenBank/DDBJ databases">
        <authorList>
            <person name="Bassil N.M."/>
            <person name="Lloyd J.R."/>
        </authorList>
    </citation>
    <scope>NUCLEOTIDE SEQUENCE</scope>
    <source>
        <strain evidence="2">NB2006</strain>
    </source>
</reference>
<evidence type="ECO:0000313" key="2">
    <source>
        <dbReference type="EMBL" id="QOY33847.1"/>
    </source>
</evidence>
<sequence>MNYIKLIFLLLLLLPFSVYGEGNDDLVISIQNDEGKSDDYALLSSNESNDHVTHYIKSFRFLDLEEPLKEEFLSSPIYLIKRFELLMVIKFNTSFYTHFF</sequence>
<reference evidence="2 3" key="3">
    <citation type="journal article" date="2019" name="Int. J. Syst. Evol. Microbiol.">
        <title>Anaerobacillus isosaccharinicus sp. nov., an alkaliphilic bacterium which degrades isosaccharinic acid.</title>
        <authorList>
            <person name="Bassil N.M."/>
            <person name="Lloyd J.R."/>
        </authorList>
    </citation>
    <scope>NUCLEOTIDE SEQUENCE [LARGE SCALE GENOMIC DNA]</scope>
    <source>
        <strain evidence="2 3">NB2006</strain>
    </source>
</reference>
<dbReference type="EMBL" id="LQXD01000211">
    <property type="protein sequence ID" value="OIJ03546.1"/>
    <property type="molecule type" value="Genomic_DNA"/>
</dbReference>
<name>A0A1S2KTU3_9BACI</name>
<keyword evidence="3" id="KW-1185">Reference proteome</keyword>
<protein>
    <submittedName>
        <fullName evidence="1">Uncharacterized protein</fullName>
    </submittedName>
</protein>
<dbReference type="OrthoDB" id="9976004at2"/>
<evidence type="ECO:0000313" key="1">
    <source>
        <dbReference type="EMBL" id="OIJ03546.1"/>
    </source>
</evidence>
<proteinExistence type="predicted"/>
<evidence type="ECO:0000313" key="3">
    <source>
        <dbReference type="Proteomes" id="UP000180175"/>
    </source>
</evidence>
<reference evidence="2 3" key="2">
    <citation type="journal article" date="2017" name="Genome Announc.">
        <title>Draft Genome Sequences of Four Alkaliphilic Bacteria Belonging to the Anaerobacillus Genus.</title>
        <authorList>
            <person name="Bassil N.M."/>
            <person name="Lloyd J.R."/>
        </authorList>
    </citation>
    <scope>NUCLEOTIDE SEQUENCE [LARGE SCALE GENOMIC DNA]</scope>
    <source>
        <strain evidence="2 3">NB2006</strain>
    </source>
</reference>
<gene>
    <name evidence="2" type="ORF">AWH56_013915</name>
    <name evidence="1" type="ORF">AWH56_24910</name>
</gene>
<dbReference type="AlphaFoldDB" id="A0A1S2KTU3"/>
<organism evidence="1 3">
    <name type="scientific">Anaerobacillus isosaccharinicus</name>
    <dbReference type="NCBI Taxonomy" id="1532552"/>
    <lineage>
        <taxon>Bacteria</taxon>
        <taxon>Bacillati</taxon>
        <taxon>Bacillota</taxon>
        <taxon>Bacilli</taxon>
        <taxon>Bacillales</taxon>
        <taxon>Bacillaceae</taxon>
        <taxon>Anaerobacillus</taxon>
    </lineage>
</organism>
<dbReference type="Proteomes" id="UP000180175">
    <property type="component" value="Chromosome"/>
</dbReference>
<dbReference type="EMBL" id="CP063356">
    <property type="protein sequence ID" value="QOY33847.1"/>
    <property type="molecule type" value="Genomic_DNA"/>
</dbReference>
<dbReference type="RefSeq" id="WP_071319611.1">
    <property type="nucleotide sequence ID" value="NZ_CP063356.2"/>
</dbReference>